<name>A0AAE1B4Q9_9GAST</name>
<sequence>MNSAIFIKSYLVSPVPVGLPVFSSNLSSDRPSDSRAAAAAAALATRVVVLIPCPYLPVYSDLLARACRSLLSEHPGSDLVAKKIVTVKTNNKTRANFNLCHFQQSQLKDQNINREQASLCPPSLPEADRQQGGDHASRICPSLSPSATTHSRFLCGKSGAVVR</sequence>
<feature type="compositionally biased region" description="Basic and acidic residues" evidence="1">
    <location>
        <begin position="126"/>
        <end position="137"/>
    </location>
</feature>
<comment type="caution">
    <text evidence="2">The sequence shown here is derived from an EMBL/GenBank/DDBJ whole genome shotgun (WGS) entry which is preliminary data.</text>
</comment>
<evidence type="ECO:0000313" key="2">
    <source>
        <dbReference type="EMBL" id="KAK3799839.1"/>
    </source>
</evidence>
<keyword evidence="3" id="KW-1185">Reference proteome</keyword>
<accession>A0AAE1B4Q9</accession>
<proteinExistence type="predicted"/>
<protein>
    <submittedName>
        <fullName evidence="2">Uncharacterized protein</fullName>
    </submittedName>
</protein>
<dbReference type="EMBL" id="JAWDGP010000534">
    <property type="protein sequence ID" value="KAK3799839.1"/>
    <property type="molecule type" value="Genomic_DNA"/>
</dbReference>
<feature type="region of interest" description="Disordered" evidence="1">
    <location>
        <begin position="118"/>
        <end position="150"/>
    </location>
</feature>
<dbReference type="Proteomes" id="UP001283361">
    <property type="component" value="Unassembled WGS sequence"/>
</dbReference>
<organism evidence="2 3">
    <name type="scientific">Elysia crispata</name>
    <name type="common">lettuce slug</name>
    <dbReference type="NCBI Taxonomy" id="231223"/>
    <lineage>
        <taxon>Eukaryota</taxon>
        <taxon>Metazoa</taxon>
        <taxon>Spiralia</taxon>
        <taxon>Lophotrochozoa</taxon>
        <taxon>Mollusca</taxon>
        <taxon>Gastropoda</taxon>
        <taxon>Heterobranchia</taxon>
        <taxon>Euthyneura</taxon>
        <taxon>Panpulmonata</taxon>
        <taxon>Sacoglossa</taxon>
        <taxon>Placobranchoidea</taxon>
        <taxon>Plakobranchidae</taxon>
        <taxon>Elysia</taxon>
    </lineage>
</organism>
<dbReference type="AlphaFoldDB" id="A0AAE1B4Q9"/>
<reference evidence="2" key="1">
    <citation type="journal article" date="2023" name="G3 (Bethesda)">
        <title>A reference genome for the long-term kleptoplast-retaining sea slug Elysia crispata morphotype clarki.</title>
        <authorList>
            <person name="Eastman K.E."/>
            <person name="Pendleton A.L."/>
            <person name="Shaikh M.A."/>
            <person name="Suttiyut T."/>
            <person name="Ogas R."/>
            <person name="Tomko P."/>
            <person name="Gavelis G."/>
            <person name="Widhalm J.R."/>
            <person name="Wisecaver J.H."/>
        </authorList>
    </citation>
    <scope>NUCLEOTIDE SEQUENCE</scope>
    <source>
        <strain evidence="2">ECLA1</strain>
    </source>
</reference>
<gene>
    <name evidence="2" type="ORF">RRG08_048562</name>
</gene>
<evidence type="ECO:0000313" key="3">
    <source>
        <dbReference type="Proteomes" id="UP001283361"/>
    </source>
</evidence>
<evidence type="ECO:0000256" key="1">
    <source>
        <dbReference type="SAM" id="MobiDB-lite"/>
    </source>
</evidence>